<dbReference type="AlphaFoldDB" id="A0A7W7ZU50"/>
<protein>
    <submittedName>
        <fullName evidence="1">Uncharacterized protein</fullName>
    </submittedName>
</protein>
<gene>
    <name evidence="1" type="ORF">HDF15_004519</name>
</gene>
<comment type="caution">
    <text evidence="1">The sequence shown here is derived from an EMBL/GenBank/DDBJ whole genome shotgun (WGS) entry which is preliminary data.</text>
</comment>
<dbReference type="Gene3D" id="4.10.410.40">
    <property type="match status" value="1"/>
</dbReference>
<dbReference type="RefSeq" id="WP_184259438.1">
    <property type="nucleotide sequence ID" value="NZ_JACHIO010000024.1"/>
</dbReference>
<dbReference type="Proteomes" id="UP000584867">
    <property type="component" value="Unassembled WGS sequence"/>
</dbReference>
<evidence type="ECO:0000313" key="1">
    <source>
        <dbReference type="EMBL" id="MBB5066145.1"/>
    </source>
</evidence>
<proteinExistence type="predicted"/>
<name>A0A7W7ZU50_9BACT</name>
<accession>A0A7W7ZU50</accession>
<dbReference type="EMBL" id="JACHIO010000024">
    <property type="protein sequence ID" value="MBB5066145.1"/>
    <property type="molecule type" value="Genomic_DNA"/>
</dbReference>
<reference evidence="1 2" key="1">
    <citation type="submission" date="2020-08" db="EMBL/GenBank/DDBJ databases">
        <title>Genomic Encyclopedia of Type Strains, Phase IV (KMG-V): Genome sequencing to study the core and pangenomes of soil and plant-associated prokaryotes.</title>
        <authorList>
            <person name="Whitman W."/>
        </authorList>
    </citation>
    <scope>NUCLEOTIDE SEQUENCE [LARGE SCALE GENOMIC DNA]</scope>
    <source>
        <strain evidence="1 2">X5P3</strain>
    </source>
</reference>
<evidence type="ECO:0000313" key="2">
    <source>
        <dbReference type="Proteomes" id="UP000584867"/>
    </source>
</evidence>
<sequence length="142" mass="15054">MSIAAASATGTPTFTPINQIKTTQYSGRKMDTEDITNMSSTGVTREYAPTLNDAGQLAISGVWDPSDPGQLMLSAAFDAQTLLSVKHQLPLIQDAATVQTTGPLLTYVGYVTESTFDIQFDKSSTFNATIKITGIITITPGS</sequence>
<organism evidence="1 2">
    <name type="scientific">Granulicella mallensis</name>
    <dbReference type="NCBI Taxonomy" id="940614"/>
    <lineage>
        <taxon>Bacteria</taxon>
        <taxon>Pseudomonadati</taxon>
        <taxon>Acidobacteriota</taxon>
        <taxon>Terriglobia</taxon>
        <taxon>Terriglobales</taxon>
        <taxon>Acidobacteriaceae</taxon>
        <taxon>Granulicella</taxon>
    </lineage>
</organism>